<comment type="caution">
    <text evidence="8">The sequence shown here is derived from an EMBL/GenBank/DDBJ whole genome shotgun (WGS) entry which is preliminary data.</text>
</comment>
<reference evidence="8" key="1">
    <citation type="submission" date="2022-11" db="EMBL/GenBank/DDBJ databases">
        <title>Genome Sequence of Cubamyces cubensis.</title>
        <authorList>
            <person name="Buettner E."/>
        </authorList>
    </citation>
    <scope>NUCLEOTIDE SEQUENCE</scope>
    <source>
        <strain evidence="8">MPL-01</strain>
    </source>
</reference>
<evidence type="ECO:0000256" key="3">
    <source>
        <dbReference type="ARBA" id="ARBA00022692"/>
    </source>
</evidence>
<evidence type="ECO:0000256" key="2">
    <source>
        <dbReference type="ARBA" id="ARBA00022448"/>
    </source>
</evidence>
<evidence type="ECO:0008006" key="10">
    <source>
        <dbReference type="Google" id="ProtNLM"/>
    </source>
</evidence>
<comment type="subcellular location">
    <subcellularLocation>
        <location evidence="1">Membrane</location>
        <topology evidence="1">Multi-pass membrane protein</topology>
    </subcellularLocation>
</comment>
<dbReference type="GO" id="GO:0016020">
    <property type="term" value="C:membrane"/>
    <property type="evidence" value="ECO:0007669"/>
    <property type="project" value="UniProtKB-SubCell"/>
</dbReference>
<accession>A0AAD7TH17</accession>
<feature type="transmembrane region" description="Helical" evidence="7">
    <location>
        <begin position="315"/>
        <end position="337"/>
    </location>
</feature>
<evidence type="ECO:0000256" key="7">
    <source>
        <dbReference type="SAM" id="Phobius"/>
    </source>
</evidence>
<dbReference type="InterPro" id="IPR002293">
    <property type="entry name" value="AA/rel_permease1"/>
</dbReference>
<keyword evidence="2" id="KW-0813">Transport</keyword>
<evidence type="ECO:0000313" key="9">
    <source>
        <dbReference type="Proteomes" id="UP001215151"/>
    </source>
</evidence>
<sequence length="449" mass="48049">MFVALALSELGSAAPTSGGLYYWTWDLASARWRRVLAWLVGYTNSMGLIAGFASLDWGCAVQIMAAASIGTSGDGAGGLRAHDCEHFGFLSSMATPVLARVQGLYAALNVLLPLAVIIALPAATPKEFRNTASYVFSGFENLNGWPDGFAFVLSFLAPLFVIAGFDSPVHISEEAHNARTAVPLAITGAVASGGVLGWIVVLVIAFCMGSDMESILANPIGQPMATILFNSFGRDGTLAVWSVIVFVQFLMGANALMVASRQLFAFARDRAAPFSRFVYRVNRRTGTPVNAVWCCAFVALLLGLLVFAGPATYSAIFGVALLGQYTAFSIPMAARFLGGKRWHPGPFDLGRFGLPVAILAVVWMIFSTVILTFPTSPSPDKNTMNYTVVVYCGWVGMCLMYYYLPVYGGACWFDGPQRTVDDSETDSPSLSGASPDDVGKLYLEEKQVA</sequence>
<protein>
    <recommendedName>
        <fullName evidence="10">Amino acid transporter</fullName>
    </recommendedName>
</protein>
<dbReference type="EMBL" id="JAPEVG010001033">
    <property type="protein sequence ID" value="KAJ8454181.1"/>
    <property type="molecule type" value="Genomic_DNA"/>
</dbReference>
<dbReference type="PANTHER" id="PTHR45649">
    <property type="entry name" value="AMINO-ACID PERMEASE BAT1"/>
    <property type="match status" value="1"/>
</dbReference>
<dbReference type="AlphaFoldDB" id="A0AAD7TH17"/>
<dbReference type="Pfam" id="PF13520">
    <property type="entry name" value="AA_permease_2"/>
    <property type="match status" value="1"/>
</dbReference>
<gene>
    <name evidence="8" type="ORF">ONZ51_g13179</name>
</gene>
<feature type="transmembrane region" description="Helical" evidence="7">
    <location>
        <begin position="289"/>
        <end position="309"/>
    </location>
</feature>
<keyword evidence="4 7" id="KW-1133">Transmembrane helix</keyword>
<organism evidence="8 9">
    <name type="scientific">Trametes cubensis</name>
    <dbReference type="NCBI Taxonomy" id="1111947"/>
    <lineage>
        <taxon>Eukaryota</taxon>
        <taxon>Fungi</taxon>
        <taxon>Dikarya</taxon>
        <taxon>Basidiomycota</taxon>
        <taxon>Agaricomycotina</taxon>
        <taxon>Agaricomycetes</taxon>
        <taxon>Polyporales</taxon>
        <taxon>Polyporaceae</taxon>
        <taxon>Trametes</taxon>
    </lineage>
</organism>
<keyword evidence="3 7" id="KW-0812">Transmembrane</keyword>
<keyword evidence="9" id="KW-1185">Reference proteome</keyword>
<evidence type="ECO:0000256" key="1">
    <source>
        <dbReference type="ARBA" id="ARBA00004141"/>
    </source>
</evidence>
<feature type="transmembrane region" description="Helical" evidence="7">
    <location>
        <begin position="238"/>
        <end position="259"/>
    </location>
</feature>
<evidence type="ECO:0000256" key="4">
    <source>
        <dbReference type="ARBA" id="ARBA00022989"/>
    </source>
</evidence>
<dbReference type="Proteomes" id="UP001215151">
    <property type="component" value="Unassembled WGS sequence"/>
</dbReference>
<evidence type="ECO:0000256" key="6">
    <source>
        <dbReference type="SAM" id="MobiDB-lite"/>
    </source>
</evidence>
<feature type="transmembrane region" description="Helical" evidence="7">
    <location>
        <begin position="103"/>
        <end position="123"/>
    </location>
</feature>
<feature type="transmembrane region" description="Helical" evidence="7">
    <location>
        <begin position="37"/>
        <end position="55"/>
    </location>
</feature>
<feature type="region of interest" description="Disordered" evidence="6">
    <location>
        <begin position="420"/>
        <end position="440"/>
    </location>
</feature>
<feature type="transmembrane region" description="Helical" evidence="7">
    <location>
        <begin position="385"/>
        <end position="404"/>
    </location>
</feature>
<evidence type="ECO:0000313" key="8">
    <source>
        <dbReference type="EMBL" id="KAJ8454181.1"/>
    </source>
</evidence>
<feature type="transmembrane region" description="Helical" evidence="7">
    <location>
        <begin position="181"/>
        <end position="206"/>
    </location>
</feature>
<proteinExistence type="predicted"/>
<feature type="transmembrane region" description="Helical" evidence="7">
    <location>
        <begin position="149"/>
        <end position="169"/>
    </location>
</feature>
<dbReference type="GO" id="GO:0022857">
    <property type="term" value="F:transmembrane transporter activity"/>
    <property type="evidence" value="ECO:0007669"/>
    <property type="project" value="InterPro"/>
</dbReference>
<dbReference type="PIRSF" id="PIRSF006060">
    <property type="entry name" value="AA_transporter"/>
    <property type="match status" value="1"/>
</dbReference>
<dbReference type="Gene3D" id="1.20.1740.10">
    <property type="entry name" value="Amino acid/polyamine transporter I"/>
    <property type="match status" value="1"/>
</dbReference>
<name>A0AAD7TH17_9APHY</name>
<feature type="transmembrane region" description="Helical" evidence="7">
    <location>
        <begin position="349"/>
        <end position="373"/>
    </location>
</feature>
<dbReference type="PANTHER" id="PTHR45649:SF6">
    <property type="entry name" value="GABA-SPECIFIC PERMEASE"/>
    <property type="match status" value="1"/>
</dbReference>
<evidence type="ECO:0000256" key="5">
    <source>
        <dbReference type="ARBA" id="ARBA00023136"/>
    </source>
</evidence>
<keyword evidence="5 7" id="KW-0472">Membrane</keyword>